<sequence>MMAFSFTCAFSQEQPIEKPAQITKAEGKNELGSAKGHSNKILSTSSPLTAPPIESPKTTGLEETISQTNHDGELKNVKKEEGWFSKLLADPIAFFTFLLFLATVALWWATRRLVQGAEDTAQRQLRAYVSINLDEKMFFDSDGLLNAPFITKNNGVTPANFMLCSLHIGLFRFPLDTELDPPNYSPTSSNSSLFPGEQVRQYATLPRELNQTETQVIENGEGAIYVWGEVRYKDVFNKQRSTQFRMYSTGADFCRGELAYHHEGNVAE</sequence>
<name>A0A2P7NRQ2_9PROT</name>
<organism evidence="3 4">
    <name type="scientific">Nitrosomonas supralitoralis</name>
    <dbReference type="NCBI Taxonomy" id="2116706"/>
    <lineage>
        <taxon>Bacteria</taxon>
        <taxon>Pseudomonadati</taxon>
        <taxon>Pseudomonadota</taxon>
        <taxon>Betaproteobacteria</taxon>
        <taxon>Nitrosomonadales</taxon>
        <taxon>Nitrosomonadaceae</taxon>
        <taxon>Nitrosomonas</taxon>
    </lineage>
</organism>
<dbReference type="AlphaFoldDB" id="A0A2P7NRQ2"/>
<accession>A0A2P7NRQ2</accession>
<reference evidence="3 4" key="1">
    <citation type="submission" date="2018-03" db="EMBL/GenBank/DDBJ databases">
        <title>Draft genome of Nitrosomonas supralitoralis APG5.</title>
        <authorList>
            <person name="Urakawa H."/>
            <person name="Lopez J.V."/>
        </authorList>
    </citation>
    <scope>NUCLEOTIDE SEQUENCE [LARGE SCALE GENOMIC DNA]</scope>
    <source>
        <strain evidence="3 4">APG5</strain>
        <plasmid evidence="3">pAPG501</plasmid>
    </source>
</reference>
<keyword evidence="4" id="KW-1185">Reference proteome</keyword>
<feature type="region of interest" description="Disordered" evidence="1">
    <location>
        <begin position="30"/>
        <end position="60"/>
    </location>
</feature>
<feature type="transmembrane region" description="Helical" evidence="2">
    <location>
        <begin position="87"/>
        <end position="109"/>
    </location>
</feature>
<proteinExistence type="predicted"/>
<keyword evidence="3" id="KW-0614">Plasmid</keyword>
<evidence type="ECO:0000313" key="4">
    <source>
        <dbReference type="Proteomes" id="UP000241912"/>
    </source>
</evidence>
<evidence type="ECO:0000256" key="1">
    <source>
        <dbReference type="SAM" id="MobiDB-lite"/>
    </source>
</evidence>
<comment type="caution">
    <text evidence="3">The sequence shown here is derived from an EMBL/GenBank/DDBJ whole genome shotgun (WGS) entry which is preliminary data.</text>
</comment>
<keyword evidence="2" id="KW-0812">Transmembrane</keyword>
<dbReference type="Proteomes" id="UP000241912">
    <property type="component" value="Unassembled WGS sequence"/>
</dbReference>
<gene>
    <name evidence="3" type="ORF">C7H79_14995</name>
</gene>
<protein>
    <submittedName>
        <fullName evidence="3">Uncharacterized protein</fullName>
    </submittedName>
</protein>
<dbReference type="EMBL" id="PXXU01000066">
    <property type="protein sequence ID" value="PSJ16166.1"/>
    <property type="molecule type" value="Genomic_DNA"/>
</dbReference>
<evidence type="ECO:0000313" key="3">
    <source>
        <dbReference type="EMBL" id="PSJ16166.1"/>
    </source>
</evidence>
<geneLocation type="plasmid" evidence="3">
    <name>pAPG501</name>
</geneLocation>
<keyword evidence="2" id="KW-0472">Membrane</keyword>
<evidence type="ECO:0000256" key="2">
    <source>
        <dbReference type="SAM" id="Phobius"/>
    </source>
</evidence>
<keyword evidence="2" id="KW-1133">Transmembrane helix</keyword>